<evidence type="ECO:0000259" key="1">
    <source>
        <dbReference type="SMART" id="SM00257"/>
    </source>
</evidence>
<protein>
    <recommendedName>
        <fullName evidence="1">LysM domain-containing protein</fullName>
    </recommendedName>
</protein>
<reference evidence="2" key="1">
    <citation type="submission" date="2018-06" db="EMBL/GenBank/DDBJ databases">
        <authorList>
            <person name="Zhirakovskaya E."/>
        </authorList>
    </citation>
    <scope>NUCLEOTIDE SEQUENCE</scope>
</reference>
<dbReference type="CDD" id="cd00118">
    <property type="entry name" value="LysM"/>
    <property type="match status" value="2"/>
</dbReference>
<feature type="domain" description="LysM" evidence="1">
    <location>
        <begin position="313"/>
        <end position="357"/>
    </location>
</feature>
<feature type="domain" description="LysM" evidence="1">
    <location>
        <begin position="368"/>
        <end position="412"/>
    </location>
</feature>
<feature type="domain" description="LysM" evidence="1">
    <location>
        <begin position="142"/>
        <end position="197"/>
    </location>
</feature>
<dbReference type="EMBL" id="UOFL01000009">
    <property type="protein sequence ID" value="VAW71068.1"/>
    <property type="molecule type" value="Genomic_DNA"/>
</dbReference>
<dbReference type="Pfam" id="PF01476">
    <property type="entry name" value="LysM"/>
    <property type="match status" value="2"/>
</dbReference>
<gene>
    <name evidence="2" type="ORF">MNBD_GAMMA12-2194</name>
</gene>
<name>A0A3B0XS43_9ZZZZ</name>
<organism evidence="2">
    <name type="scientific">hydrothermal vent metagenome</name>
    <dbReference type="NCBI Taxonomy" id="652676"/>
    <lineage>
        <taxon>unclassified sequences</taxon>
        <taxon>metagenomes</taxon>
        <taxon>ecological metagenomes</taxon>
    </lineage>
</organism>
<accession>A0A3B0XS43</accession>
<dbReference type="Pfam" id="PF22352">
    <property type="entry name" value="K319L-like_PKD"/>
    <property type="match status" value="1"/>
</dbReference>
<dbReference type="InterPro" id="IPR013783">
    <property type="entry name" value="Ig-like_fold"/>
</dbReference>
<feature type="non-terminal residue" evidence="2">
    <location>
        <position position="1"/>
    </location>
</feature>
<dbReference type="AlphaFoldDB" id="A0A3B0XS43"/>
<feature type="domain" description="LysM" evidence="1">
    <location>
        <begin position="256"/>
        <end position="301"/>
    </location>
</feature>
<dbReference type="SMART" id="SM00257">
    <property type="entry name" value="LysM"/>
    <property type="match status" value="4"/>
</dbReference>
<proteinExistence type="predicted"/>
<dbReference type="InterPro" id="IPR018392">
    <property type="entry name" value="LysM"/>
</dbReference>
<feature type="non-terminal residue" evidence="2">
    <location>
        <position position="419"/>
    </location>
</feature>
<evidence type="ECO:0000313" key="2">
    <source>
        <dbReference type="EMBL" id="VAW71068.1"/>
    </source>
</evidence>
<sequence length="419" mass="44018">QDISLNGLSQDFSGGAIVNYQWVQTAGPTVIITDPSSPTLNFSAPIVQSLSSLEFELTVIDDSGLSASDRVSIYVKPGTSYYSVLAGDSWQSIALSLYGTADVVDELQAKIGTPILNTGTRLYYLPSTISDIQAVTIAAAPHYQVQAGDTWNSIALSVYGTSNVADELQALTGSPALLVGVSLTDLPETLGDIVSVPPYYRVQQGDSWSSIAAFIYGSPALGSELEIALGSPVLSSGLELFNLPETLSGQEAASQFYRVQSGDTWASLAANFYGTVDVADELQAVMANTSLTAGKLLSGLPDFLTTTVSTSPYYKIQQGDTWSSIAQALYGTSAVSDELQASLSTPVLTTGSQLSNLSANLINDVTAAYQVQTGDTWQIIAQAVYGDARAGSSLQETLGNIELVVGDFLTVPSTLTYTV</sequence>
<dbReference type="Gene3D" id="2.60.40.10">
    <property type="entry name" value="Immunoglobulins"/>
    <property type="match status" value="1"/>
</dbReference>